<evidence type="ECO:0000313" key="3">
    <source>
        <dbReference type="Proteomes" id="UP001153269"/>
    </source>
</evidence>
<sequence>MTTLPLSHCNLLQPFNASRWRRAWISSLGRFDSRCLEANDTFLVRYRFDALSDSCEFILLLFPPGSLPQHGTVAGSSVANEGVAESMGLRPVQPPAAERQTSRPV</sequence>
<reference evidence="2" key="1">
    <citation type="submission" date="2020-03" db="EMBL/GenBank/DDBJ databases">
        <authorList>
            <person name="Weist P."/>
        </authorList>
    </citation>
    <scope>NUCLEOTIDE SEQUENCE</scope>
</reference>
<keyword evidence="3" id="KW-1185">Reference proteome</keyword>
<comment type="caution">
    <text evidence="2">The sequence shown here is derived from an EMBL/GenBank/DDBJ whole genome shotgun (WGS) entry which is preliminary data.</text>
</comment>
<dbReference type="AlphaFoldDB" id="A0A9N7V9Q1"/>
<gene>
    <name evidence="2" type="ORF">PLEPLA_LOCUS33196</name>
</gene>
<dbReference type="Proteomes" id="UP001153269">
    <property type="component" value="Unassembled WGS sequence"/>
</dbReference>
<accession>A0A9N7V9Q1</accession>
<protein>
    <submittedName>
        <fullName evidence="2">Uncharacterized protein</fullName>
    </submittedName>
</protein>
<name>A0A9N7V9Q1_PLEPL</name>
<evidence type="ECO:0000256" key="1">
    <source>
        <dbReference type="SAM" id="MobiDB-lite"/>
    </source>
</evidence>
<proteinExistence type="predicted"/>
<dbReference type="EMBL" id="CADEAL010003668">
    <property type="protein sequence ID" value="CAB1445465.1"/>
    <property type="molecule type" value="Genomic_DNA"/>
</dbReference>
<evidence type="ECO:0000313" key="2">
    <source>
        <dbReference type="EMBL" id="CAB1445465.1"/>
    </source>
</evidence>
<feature type="region of interest" description="Disordered" evidence="1">
    <location>
        <begin position="84"/>
        <end position="105"/>
    </location>
</feature>
<organism evidence="2 3">
    <name type="scientific">Pleuronectes platessa</name>
    <name type="common">European plaice</name>
    <dbReference type="NCBI Taxonomy" id="8262"/>
    <lineage>
        <taxon>Eukaryota</taxon>
        <taxon>Metazoa</taxon>
        <taxon>Chordata</taxon>
        <taxon>Craniata</taxon>
        <taxon>Vertebrata</taxon>
        <taxon>Euteleostomi</taxon>
        <taxon>Actinopterygii</taxon>
        <taxon>Neopterygii</taxon>
        <taxon>Teleostei</taxon>
        <taxon>Neoteleostei</taxon>
        <taxon>Acanthomorphata</taxon>
        <taxon>Carangaria</taxon>
        <taxon>Pleuronectiformes</taxon>
        <taxon>Pleuronectoidei</taxon>
        <taxon>Pleuronectidae</taxon>
        <taxon>Pleuronectes</taxon>
    </lineage>
</organism>